<sequence length="279" mass="31862">MELYLAEKKARLEMLPEPFQRKKRKMRKLMKRQQRTMIPIESTFQSVVLAGNEKPVCVHCGKRHGGDICWTRLGRCLKCGSKNHRIKDCPNQKKRLIHRDVPVVRKPSARGDQGEGFPTAGLASASTKNPEESSFVTCWGILPCSGLLSSDEGWYNRTGWKWVVASLVPLMAQWEVTPDPQVTDRRAEDVRAALDHYPHDQVVWTPYVREADALHPAVAAGRPLFDRHLLLLCLGTCEVLYLELVVRTMGWHQPAMEVPSLGREGHSRRQFFAEDRDWS</sequence>
<feature type="region of interest" description="Disordered" evidence="2">
    <location>
        <begin position="106"/>
        <end position="128"/>
    </location>
</feature>
<keyword evidence="5" id="KW-1185">Reference proteome</keyword>
<dbReference type="EMBL" id="NMUH01006115">
    <property type="protein sequence ID" value="MQM14496.1"/>
    <property type="molecule type" value="Genomic_DNA"/>
</dbReference>
<evidence type="ECO:0000256" key="1">
    <source>
        <dbReference type="PROSITE-ProRule" id="PRU00047"/>
    </source>
</evidence>
<keyword evidence="1" id="KW-0479">Metal-binding</keyword>
<dbReference type="InterPro" id="IPR001878">
    <property type="entry name" value="Znf_CCHC"/>
</dbReference>
<dbReference type="AlphaFoldDB" id="A0A843X0Z4"/>
<proteinExistence type="predicted"/>
<dbReference type="PROSITE" id="PS50158">
    <property type="entry name" value="ZF_CCHC"/>
    <property type="match status" value="1"/>
</dbReference>
<name>A0A843X0Z4_COLES</name>
<reference evidence="4" key="1">
    <citation type="submission" date="2017-07" db="EMBL/GenBank/DDBJ databases">
        <title>Taro Niue Genome Assembly and Annotation.</title>
        <authorList>
            <person name="Atibalentja N."/>
            <person name="Keating K."/>
            <person name="Fields C.J."/>
        </authorList>
    </citation>
    <scope>NUCLEOTIDE SEQUENCE</scope>
    <source>
        <strain evidence="4">Niue_2</strain>
        <tissue evidence="4">Leaf</tissue>
    </source>
</reference>
<dbReference type="GO" id="GO:0008270">
    <property type="term" value="F:zinc ion binding"/>
    <property type="evidence" value="ECO:0007669"/>
    <property type="project" value="UniProtKB-KW"/>
</dbReference>
<organism evidence="4 5">
    <name type="scientific">Colocasia esculenta</name>
    <name type="common">Wild taro</name>
    <name type="synonym">Arum esculentum</name>
    <dbReference type="NCBI Taxonomy" id="4460"/>
    <lineage>
        <taxon>Eukaryota</taxon>
        <taxon>Viridiplantae</taxon>
        <taxon>Streptophyta</taxon>
        <taxon>Embryophyta</taxon>
        <taxon>Tracheophyta</taxon>
        <taxon>Spermatophyta</taxon>
        <taxon>Magnoliopsida</taxon>
        <taxon>Liliopsida</taxon>
        <taxon>Araceae</taxon>
        <taxon>Aroideae</taxon>
        <taxon>Colocasieae</taxon>
        <taxon>Colocasia</taxon>
    </lineage>
</organism>
<protein>
    <recommendedName>
        <fullName evidence="3">CCHC-type domain-containing protein</fullName>
    </recommendedName>
</protein>
<evidence type="ECO:0000313" key="4">
    <source>
        <dbReference type="EMBL" id="MQM14496.1"/>
    </source>
</evidence>
<keyword evidence="1" id="KW-0863">Zinc-finger</keyword>
<comment type="caution">
    <text evidence="4">The sequence shown here is derived from an EMBL/GenBank/DDBJ whole genome shotgun (WGS) entry which is preliminary data.</text>
</comment>
<dbReference type="GO" id="GO:0003676">
    <property type="term" value="F:nucleic acid binding"/>
    <property type="evidence" value="ECO:0007669"/>
    <property type="project" value="InterPro"/>
</dbReference>
<gene>
    <name evidence="4" type="ORF">Taro_047426</name>
</gene>
<evidence type="ECO:0000256" key="2">
    <source>
        <dbReference type="SAM" id="MobiDB-lite"/>
    </source>
</evidence>
<dbReference type="Gene3D" id="4.10.60.10">
    <property type="entry name" value="Zinc finger, CCHC-type"/>
    <property type="match status" value="1"/>
</dbReference>
<dbReference type="Proteomes" id="UP000652761">
    <property type="component" value="Unassembled WGS sequence"/>
</dbReference>
<accession>A0A843X0Z4</accession>
<feature type="domain" description="CCHC-type" evidence="3">
    <location>
        <begin position="75"/>
        <end position="91"/>
    </location>
</feature>
<evidence type="ECO:0000313" key="5">
    <source>
        <dbReference type="Proteomes" id="UP000652761"/>
    </source>
</evidence>
<evidence type="ECO:0000259" key="3">
    <source>
        <dbReference type="PROSITE" id="PS50158"/>
    </source>
</evidence>
<keyword evidence="1" id="KW-0862">Zinc</keyword>